<feature type="non-terminal residue" evidence="1">
    <location>
        <position position="1"/>
    </location>
</feature>
<dbReference type="EMBL" id="GG749498">
    <property type="protein sequence ID" value="KMW68673.1"/>
    <property type="molecule type" value="Genomic_DNA"/>
</dbReference>
<name>A0A0J9EQW0_AJEDA</name>
<feature type="non-terminal residue" evidence="1">
    <location>
        <position position="114"/>
    </location>
</feature>
<dbReference type="Proteomes" id="UP000007802">
    <property type="component" value="Unassembled WGS sequence"/>
</dbReference>
<evidence type="ECO:0000313" key="1">
    <source>
        <dbReference type="EMBL" id="KMW68673.1"/>
    </source>
</evidence>
<reference evidence="1" key="1">
    <citation type="submission" date="2010-03" db="EMBL/GenBank/DDBJ databases">
        <title>Annotation of Blastomyces dermatitidis strain ATCC 18188.</title>
        <authorList>
            <consortium name="The Broad Institute Genome Sequencing Platform"/>
            <consortium name="Broad Institute Genome Sequencing Center for Infectious Disease."/>
            <person name="Cuomo C."/>
            <person name="Klein B."/>
            <person name="Sullivan T."/>
            <person name="Heitman J."/>
            <person name="Young S."/>
            <person name="Zeng Q."/>
            <person name="Gargeya S."/>
            <person name="Alvarado L."/>
            <person name="Berlin A.M."/>
            <person name="Chapman S.B."/>
            <person name="Chen Z."/>
            <person name="Freedman E."/>
            <person name="Gellesch M."/>
            <person name="Goldberg J."/>
            <person name="Griggs A."/>
            <person name="Gujja S."/>
            <person name="Heilman E."/>
            <person name="Heiman D."/>
            <person name="Howarth C."/>
            <person name="Mehta T."/>
            <person name="Neiman D."/>
            <person name="Pearson M."/>
            <person name="Roberts A."/>
            <person name="Saif S."/>
            <person name="Shea T."/>
            <person name="Shenoy N."/>
            <person name="Sisk P."/>
            <person name="Stolte C."/>
            <person name="Sykes S."/>
            <person name="White J."/>
            <person name="Yandava C."/>
            <person name="Haas B."/>
            <person name="Nusbaum C."/>
            <person name="Birren B."/>
        </authorList>
    </citation>
    <scope>NUCLEOTIDE SEQUENCE</scope>
    <source>
        <strain evidence="1">ATCC 18188</strain>
    </source>
</reference>
<accession>A0A0J9EQW0</accession>
<gene>
    <name evidence="1" type="ORF">BDDG_12967</name>
</gene>
<proteinExistence type="predicted"/>
<protein>
    <submittedName>
        <fullName evidence="1">Uncharacterized protein</fullName>
    </submittedName>
</protein>
<organism evidence="1">
    <name type="scientific">Ajellomyces dermatitidis (strain ATCC 18188 / CBS 674.68)</name>
    <name type="common">Blastomyces dermatitidis</name>
    <dbReference type="NCBI Taxonomy" id="653446"/>
    <lineage>
        <taxon>Eukaryota</taxon>
        <taxon>Fungi</taxon>
        <taxon>Dikarya</taxon>
        <taxon>Ascomycota</taxon>
        <taxon>Pezizomycotina</taxon>
        <taxon>Eurotiomycetes</taxon>
        <taxon>Eurotiomycetidae</taxon>
        <taxon>Onygenales</taxon>
        <taxon>Ajellomycetaceae</taxon>
        <taxon>Blastomyces</taxon>
    </lineage>
</organism>
<dbReference type="AlphaFoldDB" id="A0A0J9EQW0"/>
<sequence>SVSADDSEFNIELLIKNLENVTIKKLSISYVTESLIFFSASSVTASQSSISASVSDSPASATSVPVTLTLTTSALSDFAVSAFIISSSCFKKMLYRLNKLYLSRIISLFNSVKI</sequence>